<gene>
    <name evidence="1" type="ORF">KIN20_003092</name>
</gene>
<name>A0AAD5LW71_PARTN</name>
<organism evidence="1 2">
    <name type="scientific">Parelaphostrongylus tenuis</name>
    <name type="common">Meningeal worm</name>
    <dbReference type="NCBI Taxonomy" id="148309"/>
    <lineage>
        <taxon>Eukaryota</taxon>
        <taxon>Metazoa</taxon>
        <taxon>Ecdysozoa</taxon>
        <taxon>Nematoda</taxon>
        <taxon>Chromadorea</taxon>
        <taxon>Rhabditida</taxon>
        <taxon>Rhabditina</taxon>
        <taxon>Rhabditomorpha</taxon>
        <taxon>Strongyloidea</taxon>
        <taxon>Metastrongylidae</taxon>
        <taxon>Parelaphostrongylus</taxon>
    </lineage>
</organism>
<reference evidence="1" key="1">
    <citation type="submission" date="2021-06" db="EMBL/GenBank/DDBJ databases">
        <title>Parelaphostrongylus tenuis whole genome reference sequence.</title>
        <authorList>
            <person name="Garwood T.J."/>
            <person name="Larsen P.A."/>
            <person name="Fountain-Jones N.M."/>
            <person name="Garbe J.R."/>
            <person name="Macchietto M.G."/>
            <person name="Kania S.A."/>
            <person name="Gerhold R.W."/>
            <person name="Richards J.E."/>
            <person name="Wolf T.M."/>
        </authorList>
    </citation>
    <scope>NUCLEOTIDE SEQUENCE</scope>
    <source>
        <strain evidence="1">MNPRO001-30</strain>
        <tissue evidence="1">Meninges</tissue>
    </source>
</reference>
<dbReference type="EMBL" id="JAHQIW010000406">
    <property type="protein sequence ID" value="KAJ1347912.1"/>
    <property type="molecule type" value="Genomic_DNA"/>
</dbReference>
<comment type="caution">
    <text evidence="1">The sequence shown here is derived from an EMBL/GenBank/DDBJ whole genome shotgun (WGS) entry which is preliminary data.</text>
</comment>
<evidence type="ECO:0000313" key="2">
    <source>
        <dbReference type="Proteomes" id="UP001196413"/>
    </source>
</evidence>
<proteinExistence type="predicted"/>
<sequence>MAFQVFDVLERQARRTLLPDALISTFLGQLTVNITYLMECPAVAITRMEGGGCFIFIDDLVDFRQM</sequence>
<protein>
    <submittedName>
        <fullName evidence="1">Uncharacterized protein</fullName>
    </submittedName>
</protein>
<accession>A0AAD5LW71</accession>
<keyword evidence="2" id="KW-1185">Reference proteome</keyword>
<dbReference type="AlphaFoldDB" id="A0AAD5LW71"/>
<evidence type="ECO:0000313" key="1">
    <source>
        <dbReference type="EMBL" id="KAJ1347912.1"/>
    </source>
</evidence>
<dbReference type="Proteomes" id="UP001196413">
    <property type="component" value="Unassembled WGS sequence"/>
</dbReference>